<organism evidence="2 3">
    <name type="scientific">Colletotrichum limetticola</name>
    <dbReference type="NCBI Taxonomy" id="1209924"/>
    <lineage>
        <taxon>Eukaryota</taxon>
        <taxon>Fungi</taxon>
        <taxon>Dikarya</taxon>
        <taxon>Ascomycota</taxon>
        <taxon>Pezizomycotina</taxon>
        <taxon>Sordariomycetes</taxon>
        <taxon>Hypocreomycetidae</taxon>
        <taxon>Glomerellales</taxon>
        <taxon>Glomerellaceae</taxon>
        <taxon>Colletotrichum</taxon>
        <taxon>Colletotrichum acutatum species complex</taxon>
    </lineage>
</organism>
<keyword evidence="3" id="KW-1185">Reference proteome</keyword>
<gene>
    <name evidence="2" type="ORF">CLIM01_14999</name>
</gene>
<dbReference type="Proteomes" id="UP001169217">
    <property type="component" value="Unassembled WGS sequence"/>
</dbReference>
<accession>A0ABQ9P6A1</accession>
<evidence type="ECO:0000313" key="2">
    <source>
        <dbReference type="EMBL" id="KAK0367643.1"/>
    </source>
</evidence>
<sequence>MTWKVLKVKGTVGDYMERVRYAVVYEVIRNYLHEPFIRLAWADETFGTTQLDQYHSAQTERRGHFYTFIAVLARSLDEKDYEILFDTWSYILPAVADQFVHSFMKDVPLTSSYEEVSDLGILTKENLLNIGKQVNSEWEKSPEQVRASKRTAKLLEARLQERDAILAQYRQEDEAVGVEDIEYDMSTSEEKRGVFSFSVNDLLQELGDVRKNSDIDADIDFFKGLESRPDAPLPLSPRSPARQLSTSLPPLDATPSPRAPTSMETPMLSVPCS</sequence>
<protein>
    <submittedName>
        <fullName evidence="2">Uncharacterized protein</fullName>
    </submittedName>
</protein>
<evidence type="ECO:0000313" key="3">
    <source>
        <dbReference type="Proteomes" id="UP001169217"/>
    </source>
</evidence>
<comment type="caution">
    <text evidence="2">The sequence shown here is derived from an EMBL/GenBank/DDBJ whole genome shotgun (WGS) entry which is preliminary data.</text>
</comment>
<name>A0ABQ9P6A1_9PEZI</name>
<evidence type="ECO:0000256" key="1">
    <source>
        <dbReference type="SAM" id="MobiDB-lite"/>
    </source>
</evidence>
<feature type="region of interest" description="Disordered" evidence="1">
    <location>
        <begin position="226"/>
        <end position="273"/>
    </location>
</feature>
<dbReference type="EMBL" id="JARUPT010001192">
    <property type="protein sequence ID" value="KAK0367643.1"/>
    <property type="molecule type" value="Genomic_DNA"/>
</dbReference>
<reference evidence="2" key="1">
    <citation type="submission" date="2023-04" db="EMBL/GenBank/DDBJ databases">
        <title>Colletotrichum limetticola genome sequence.</title>
        <authorList>
            <person name="Baroncelli R."/>
        </authorList>
    </citation>
    <scope>NUCLEOTIDE SEQUENCE</scope>
    <source>
        <strain evidence="2">KLA-Anderson</strain>
    </source>
</reference>
<proteinExistence type="predicted"/>